<dbReference type="CDD" id="cd21037">
    <property type="entry name" value="MLKL_NTD"/>
    <property type="match status" value="1"/>
</dbReference>
<gene>
    <name evidence="1" type="ORF">AAE3_LOCUS900</name>
</gene>
<comment type="caution">
    <text evidence="1">The sequence shown here is derived from an EMBL/GenBank/DDBJ whole genome shotgun (WGS) entry which is preliminary data.</text>
</comment>
<accession>A0A8S0WJ68</accession>
<dbReference type="InterPro" id="IPR059179">
    <property type="entry name" value="MLKL-like_MCAfunc"/>
</dbReference>
<dbReference type="AlphaFoldDB" id="A0A8S0WJ68"/>
<dbReference type="OrthoDB" id="192148at2759"/>
<dbReference type="InterPro" id="IPR036537">
    <property type="entry name" value="Adaptor_Cbl_N_dom_sf"/>
</dbReference>
<dbReference type="Proteomes" id="UP000467700">
    <property type="component" value="Unassembled WGS sequence"/>
</dbReference>
<dbReference type="Gene3D" id="1.20.930.20">
    <property type="entry name" value="Adaptor protein Cbl, N-terminal domain"/>
    <property type="match status" value="1"/>
</dbReference>
<sequence length="124" mass="14375">MAQDIRGNREAFVRIGHNTCKLVHAVLQECMAAVDKRGSVSHQTQMNIADLAKNLQEIEVCVLRIQQRGLLSRWLNYGKDKEEVEWCEDRLRYACELFRLRADMAILEDVQYLLQARRAANGEE</sequence>
<protein>
    <submittedName>
        <fullName evidence="1">Uncharacterized protein</fullName>
    </submittedName>
</protein>
<evidence type="ECO:0000313" key="1">
    <source>
        <dbReference type="EMBL" id="CAA7258468.1"/>
    </source>
</evidence>
<keyword evidence="2" id="KW-1185">Reference proteome</keyword>
<proteinExistence type="predicted"/>
<organism evidence="1 2">
    <name type="scientific">Cyclocybe aegerita</name>
    <name type="common">Black poplar mushroom</name>
    <name type="synonym">Agrocybe aegerita</name>
    <dbReference type="NCBI Taxonomy" id="1973307"/>
    <lineage>
        <taxon>Eukaryota</taxon>
        <taxon>Fungi</taxon>
        <taxon>Dikarya</taxon>
        <taxon>Basidiomycota</taxon>
        <taxon>Agaricomycotina</taxon>
        <taxon>Agaricomycetes</taxon>
        <taxon>Agaricomycetidae</taxon>
        <taxon>Agaricales</taxon>
        <taxon>Agaricineae</taxon>
        <taxon>Bolbitiaceae</taxon>
        <taxon>Cyclocybe</taxon>
    </lineage>
</organism>
<reference evidence="1 2" key="1">
    <citation type="submission" date="2020-01" db="EMBL/GenBank/DDBJ databases">
        <authorList>
            <person name="Gupta K D."/>
        </authorList>
    </citation>
    <scope>NUCLEOTIDE SEQUENCE [LARGE SCALE GENOMIC DNA]</scope>
</reference>
<evidence type="ECO:0000313" key="2">
    <source>
        <dbReference type="Proteomes" id="UP000467700"/>
    </source>
</evidence>
<dbReference type="EMBL" id="CACVBS010000002">
    <property type="protein sequence ID" value="CAA7258468.1"/>
    <property type="molecule type" value="Genomic_DNA"/>
</dbReference>
<name>A0A8S0WJ68_CYCAE</name>
<dbReference type="GO" id="GO:0007166">
    <property type="term" value="P:cell surface receptor signaling pathway"/>
    <property type="evidence" value="ECO:0007669"/>
    <property type="project" value="InterPro"/>
</dbReference>